<evidence type="ECO:0000313" key="2">
    <source>
        <dbReference type="EMBL" id="MBP1931972.1"/>
    </source>
</evidence>
<keyword evidence="1" id="KW-1133">Transmembrane helix</keyword>
<comment type="caution">
    <text evidence="2">The sequence shown here is derived from an EMBL/GenBank/DDBJ whole genome shotgun (WGS) entry which is preliminary data.</text>
</comment>
<evidence type="ECO:0000256" key="1">
    <source>
        <dbReference type="SAM" id="Phobius"/>
    </source>
</evidence>
<sequence length="38" mass="4447">MKKESLMMKIRIVLVGVIFISLLWLIIQIFILVLGIFN</sequence>
<accession>A0ABS4GPI5</accession>
<keyword evidence="3" id="KW-1185">Reference proteome</keyword>
<reference evidence="2 3" key="1">
    <citation type="submission" date="2021-03" db="EMBL/GenBank/DDBJ databases">
        <title>Genomic Encyclopedia of Type Strains, Phase IV (KMG-IV): sequencing the most valuable type-strain genomes for metagenomic binning, comparative biology and taxonomic classification.</title>
        <authorList>
            <person name="Goeker M."/>
        </authorList>
    </citation>
    <scope>NUCLEOTIDE SEQUENCE [LARGE SCALE GENOMIC DNA]</scope>
    <source>
        <strain evidence="2 3">DSM 24738</strain>
    </source>
</reference>
<evidence type="ECO:0000313" key="3">
    <source>
        <dbReference type="Proteomes" id="UP001519343"/>
    </source>
</evidence>
<dbReference type="Proteomes" id="UP001519343">
    <property type="component" value="Unassembled WGS sequence"/>
</dbReference>
<keyword evidence="1" id="KW-0472">Membrane</keyword>
<feature type="transmembrane region" description="Helical" evidence="1">
    <location>
        <begin position="12"/>
        <end position="37"/>
    </location>
</feature>
<organism evidence="2 3">
    <name type="scientific">Ammoniphilus resinae</name>
    <dbReference type="NCBI Taxonomy" id="861532"/>
    <lineage>
        <taxon>Bacteria</taxon>
        <taxon>Bacillati</taxon>
        <taxon>Bacillota</taxon>
        <taxon>Bacilli</taxon>
        <taxon>Bacillales</taxon>
        <taxon>Paenibacillaceae</taxon>
        <taxon>Aneurinibacillus group</taxon>
        <taxon>Ammoniphilus</taxon>
    </lineage>
</organism>
<dbReference type="EMBL" id="JAGGKT010000004">
    <property type="protein sequence ID" value="MBP1931972.1"/>
    <property type="molecule type" value="Genomic_DNA"/>
</dbReference>
<proteinExistence type="predicted"/>
<name>A0ABS4GPI5_9BACL</name>
<keyword evidence="1" id="KW-0812">Transmembrane</keyword>
<gene>
    <name evidence="2" type="ORF">J2Z37_001973</name>
</gene>
<protein>
    <submittedName>
        <fullName evidence="2">Uncharacterized protein</fullName>
    </submittedName>
</protein>